<dbReference type="PANTHER" id="PTHR32322">
    <property type="entry name" value="INNER MEMBRANE TRANSPORTER"/>
    <property type="match status" value="1"/>
</dbReference>
<reference evidence="8 9" key="1">
    <citation type="submission" date="2014-07" db="EMBL/GenBank/DDBJ databases">
        <authorList>
            <person name="Urmite Genomes Urmite Genomes"/>
        </authorList>
    </citation>
    <scope>NUCLEOTIDE SEQUENCE [LARGE SCALE GENOMIC DNA]</scope>
    <source>
        <strain evidence="8 9">20_BN</strain>
    </source>
</reference>
<evidence type="ECO:0000313" key="9">
    <source>
        <dbReference type="Proteomes" id="UP000053902"/>
    </source>
</evidence>
<evidence type="ECO:0000313" key="8">
    <source>
        <dbReference type="EMBL" id="CDZ93296.1"/>
    </source>
</evidence>
<dbReference type="Pfam" id="PF00892">
    <property type="entry name" value="EamA"/>
    <property type="match status" value="2"/>
</dbReference>
<feature type="domain" description="EamA" evidence="7">
    <location>
        <begin position="9"/>
        <end position="132"/>
    </location>
</feature>
<comment type="similarity">
    <text evidence="2">Belongs to the EamA transporter family.</text>
</comment>
<feature type="transmembrane region" description="Helical" evidence="6">
    <location>
        <begin position="33"/>
        <end position="51"/>
    </location>
</feature>
<dbReference type="AlphaFoldDB" id="A0A078LTT3"/>
<dbReference type="PANTHER" id="PTHR32322:SF2">
    <property type="entry name" value="EAMA DOMAIN-CONTAINING PROTEIN"/>
    <property type="match status" value="1"/>
</dbReference>
<evidence type="ECO:0000256" key="2">
    <source>
        <dbReference type="ARBA" id="ARBA00007362"/>
    </source>
</evidence>
<evidence type="ECO:0000256" key="4">
    <source>
        <dbReference type="ARBA" id="ARBA00022989"/>
    </source>
</evidence>
<keyword evidence="4 6" id="KW-1133">Transmembrane helix</keyword>
<dbReference type="OrthoDB" id="5430053at2"/>
<feature type="transmembrane region" description="Helical" evidence="6">
    <location>
        <begin position="174"/>
        <end position="193"/>
    </location>
</feature>
<dbReference type="SUPFAM" id="SSF103481">
    <property type="entry name" value="Multidrug resistance efflux transporter EmrE"/>
    <property type="match status" value="2"/>
</dbReference>
<feature type="domain" description="EamA" evidence="7">
    <location>
        <begin position="144"/>
        <end position="275"/>
    </location>
</feature>
<protein>
    <submittedName>
        <fullName evidence="8">Drug/metabolite transporter permease</fullName>
    </submittedName>
</protein>
<organism evidence="8 9">
    <name type="scientific">Pseudomonas saudiphocaensis</name>
    <dbReference type="NCBI Taxonomy" id="1499686"/>
    <lineage>
        <taxon>Bacteria</taxon>
        <taxon>Pseudomonadati</taxon>
        <taxon>Pseudomonadota</taxon>
        <taxon>Gammaproteobacteria</taxon>
        <taxon>Pseudomonadales</taxon>
        <taxon>Pseudomonadaceae</taxon>
        <taxon>Pseudomonas</taxon>
    </lineage>
</organism>
<dbReference type="RefSeq" id="WP_037022164.1">
    <property type="nucleotide sequence ID" value="NZ_CCSF01000001.1"/>
</dbReference>
<dbReference type="eggNOG" id="COG0697">
    <property type="taxonomic scope" value="Bacteria"/>
</dbReference>
<evidence type="ECO:0000256" key="1">
    <source>
        <dbReference type="ARBA" id="ARBA00004141"/>
    </source>
</evidence>
<gene>
    <name evidence="8" type="ORF">BN1079_00584</name>
</gene>
<evidence type="ECO:0000256" key="5">
    <source>
        <dbReference type="ARBA" id="ARBA00023136"/>
    </source>
</evidence>
<evidence type="ECO:0000259" key="7">
    <source>
        <dbReference type="Pfam" id="PF00892"/>
    </source>
</evidence>
<feature type="transmembrane region" description="Helical" evidence="6">
    <location>
        <begin position="205"/>
        <end position="223"/>
    </location>
</feature>
<keyword evidence="9" id="KW-1185">Reference proteome</keyword>
<keyword evidence="5 6" id="KW-0472">Membrane</keyword>
<feature type="transmembrane region" description="Helical" evidence="6">
    <location>
        <begin position="89"/>
        <end position="109"/>
    </location>
</feature>
<proteinExistence type="inferred from homology"/>
<evidence type="ECO:0000256" key="3">
    <source>
        <dbReference type="ARBA" id="ARBA00022692"/>
    </source>
</evidence>
<name>A0A078LTT3_9PSED</name>
<dbReference type="InterPro" id="IPR000620">
    <property type="entry name" value="EamA_dom"/>
</dbReference>
<feature type="transmembrane region" description="Helical" evidence="6">
    <location>
        <begin position="235"/>
        <end position="254"/>
    </location>
</feature>
<dbReference type="InterPro" id="IPR050638">
    <property type="entry name" value="AA-Vitamin_Transporters"/>
</dbReference>
<feature type="transmembrane region" description="Helical" evidence="6">
    <location>
        <begin position="63"/>
        <end position="83"/>
    </location>
</feature>
<keyword evidence="3 6" id="KW-0812">Transmembrane</keyword>
<dbReference type="HOGENOM" id="CLU_033863_2_2_6"/>
<dbReference type="EMBL" id="CCSF01000001">
    <property type="protein sequence ID" value="CDZ93296.1"/>
    <property type="molecule type" value="Genomic_DNA"/>
</dbReference>
<feature type="transmembrane region" description="Helical" evidence="6">
    <location>
        <begin position="142"/>
        <end position="162"/>
    </location>
</feature>
<dbReference type="GO" id="GO:0016020">
    <property type="term" value="C:membrane"/>
    <property type="evidence" value="ECO:0007669"/>
    <property type="project" value="UniProtKB-SubCell"/>
</dbReference>
<dbReference type="InterPro" id="IPR037185">
    <property type="entry name" value="EmrE-like"/>
</dbReference>
<feature type="transmembrane region" description="Helical" evidence="6">
    <location>
        <begin position="116"/>
        <end position="136"/>
    </location>
</feature>
<evidence type="ECO:0000256" key="6">
    <source>
        <dbReference type="SAM" id="Phobius"/>
    </source>
</evidence>
<accession>A0A078LTT3</accession>
<dbReference type="Proteomes" id="UP000053902">
    <property type="component" value="Unassembled WGS sequence"/>
</dbReference>
<sequence length="287" mass="31130">MPVHLLLSASLPPMLWGTTYWLTTEVLWTDRPLTTAVIRLLLPGLLLVAALRYWPRPAQWKPLLLISLPSMALTHACLFYAASRLAGPLAALLVSTQPLLVWGLAWLLFRQRTSRMISCGALLGFAGMVLVLVAPSRLQWDLPAATAALLASASMGTGTLLMKRWKLDIPALPYVGWQLALGGLMLLPLAVWLELPLPIPSNAALAGYGFLTLFGTLLPYLLWFRALPQLDPVQLSVYLLLSPLTAICLGHLLLAQTLTSLQLAGALVVFAGILLSQRPVASPSPIR</sequence>
<dbReference type="STRING" id="1499686.BN1079_00584"/>
<comment type="subcellular location">
    <subcellularLocation>
        <location evidence="1">Membrane</location>
        <topology evidence="1">Multi-pass membrane protein</topology>
    </subcellularLocation>
</comment>